<evidence type="ECO:0000313" key="3">
    <source>
        <dbReference type="Proteomes" id="UP000828251"/>
    </source>
</evidence>
<protein>
    <submittedName>
        <fullName evidence="2">Uncharacterized protein</fullName>
    </submittedName>
</protein>
<proteinExistence type="predicted"/>
<dbReference type="EMBL" id="JAIQCV010000002">
    <property type="protein sequence ID" value="KAH1122224.1"/>
    <property type="molecule type" value="Genomic_DNA"/>
</dbReference>
<feature type="region of interest" description="Disordered" evidence="1">
    <location>
        <begin position="1"/>
        <end position="29"/>
    </location>
</feature>
<organism evidence="2 3">
    <name type="scientific">Gossypium stocksii</name>
    <dbReference type="NCBI Taxonomy" id="47602"/>
    <lineage>
        <taxon>Eukaryota</taxon>
        <taxon>Viridiplantae</taxon>
        <taxon>Streptophyta</taxon>
        <taxon>Embryophyta</taxon>
        <taxon>Tracheophyta</taxon>
        <taxon>Spermatophyta</taxon>
        <taxon>Magnoliopsida</taxon>
        <taxon>eudicotyledons</taxon>
        <taxon>Gunneridae</taxon>
        <taxon>Pentapetalae</taxon>
        <taxon>rosids</taxon>
        <taxon>malvids</taxon>
        <taxon>Malvales</taxon>
        <taxon>Malvaceae</taxon>
        <taxon>Malvoideae</taxon>
        <taxon>Gossypium</taxon>
    </lineage>
</organism>
<name>A0A9D4AIJ9_9ROSI</name>
<comment type="caution">
    <text evidence="2">The sequence shown here is derived from an EMBL/GenBank/DDBJ whole genome shotgun (WGS) entry which is preliminary data.</text>
</comment>
<dbReference type="AlphaFoldDB" id="A0A9D4AIJ9"/>
<accession>A0A9D4AIJ9</accession>
<reference evidence="2 3" key="1">
    <citation type="journal article" date="2021" name="Plant Biotechnol. J.">
        <title>Multi-omics assisted identification of the key and species-specific regulatory components of drought-tolerant mechanisms in Gossypium stocksii.</title>
        <authorList>
            <person name="Yu D."/>
            <person name="Ke L."/>
            <person name="Zhang D."/>
            <person name="Wu Y."/>
            <person name="Sun Y."/>
            <person name="Mei J."/>
            <person name="Sun J."/>
            <person name="Sun Y."/>
        </authorList>
    </citation>
    <scope>NUCLEOTIDE SEQUENCE [LARGE SCALE GENOMIC DNA]</scope>
    <source>
        <strain evidence="3">cv. E1</strain>
        <tissue evidence="2">Leaf</tissue>
    </source>
</reference>
<gene>
    <name evidence="2" type="ORF">J1N35_005384</name>
</gene>
<evidence type="ECO:0000256" key="1">
    <source>
        <dbReference type="SAM" id="MobiDB-lite"/>
    </source>
</evidence>
<sequence length="128" mass="14366">MPRDGKEVLDNKGPINEASIERMTRGKNMPIVKEVETSNIRKGKTKANSKGINLNAETSLWCKMKDVKKMDGIFVDQEDIIIENEVAIVEEVVAEGEEVAENEKEREEEDYIVNIVTAPKLSETRGSC</sequence>
<evidence type="ECO:0000313" key="2">
    <source>
        <dbReference type="EMBL" id="KAH1122224.1"/>
    </source>
</evidence>
<keyword evidence="3" id="KW-1185">Reference proteome</keyword>
<feature type="compositionally biased region" description="Basic and acidic residues" evidence="1">
    <location>
        <begin position="1"/>
        <end position="10"/>
    </location>
</feature>
<dbReference type="Proteomes" id="UP000828251">
    <property type="component" value="Unassembled WGS sequence"/>
</dbReference>